<evidence type="ECO:0000313" key="11">
    <source>
        <dbReference type="EMBL" id="KAG2385498.1"/>
    </source>
</evidence>
<evidence type="ECO:0000256" key="1">
    <source>
        <dbReference type="ARBA" id="ARBA00004123"/>
    </source>
</evidence>
<accession>A0AA88GT08</accession>
<evidence type="ECO:0000256" key="7">
    <source>
        <dbReference type="ARBA" id="ARBA00023242"/>
    </source>
</evidence>
<dbReference type="EMBL" id="PYSW02000018">
    <property type="protein sequence ID" value="KAG2385498.1"/>
    <property type="molecule type" value="Genomic_DNA"/>
</dbReference>
<evidence type="ECO:0000256" key="3">
    <source>
        <dbReference type="ARBA" id="ARBA00022448"/>
    </source>
</evidence>
<evidence type="ECO:0000256" key="8">
    <source>
        <dbReference type="PROSITE-ProRule" id="PRU00103"/>
    </source>
</evidence>
<dbReference type="AlphaFoldDB" id="A0AA88GT08"/>
<dbReference type="PROSITE" id="PS50077">
    <property type="entry name" value="HEAT_REPEAT"/>
    <property type="match status" value="1"/>
</dbReference>
<evidence type="ECO:0000256" key="6">
    <source>
        <dbReference type="ARBA" id="ARBA00022927"/>
    </source>
</evidence>
<dbReference type="InterPro" id="IPR001494">
    <property type="entry name" value="Importin-beta_N"/>
</dbReference>
<comment type="caution">
    <text evidence="11">The sequence shown here is derived from an EMBL/GenBank/DDBJ whole genome shotgun (WGS) entry which is preliminary data.</text>
</comment>
<dbReference type="SUPFAM" id="SSF48371">
    <property type="entry name" value="ARM repeat"/>
    <property type="match status" value="2"/>
</dbReference>
<dbReference type="RefSeq" id="XP_044549491.1">
    <property type="nucleotide sequence ID" value="XM_044692828.1"/>
</dbReference>
<feature type="region of interest" description="Disordered" evidence="9">
    <location>
        <begin position="654"/>
        <end position="674"/>
    </location>
</feature>
<organism evidence="11 12">
    <name type="scientific">Naegleria lovaniensis</name>
    <name type="common">Amoeba</name>
    <dbReference type="NCBI Taxonomy" id="51637"/>
    <lineage>
        <taxon>Eukaryota</taxon>
        <taxon>Discoba</taxon>
        <taxon>Heterolobosea</taxon>
        <taxon>Tetramitia</taxon>
        <taxon>Eutetramitia</taxon>
        <taxon>Vahlkampfiidae</taxon>
        <taxon>Naegleria</taxon>
    </lineage>
</organism>
<dbReference type="Pfam" id="PF25780">
    <property type="entry name" value="TPR_IPO5"/>
    <property type="match status" value="1"/>
</dbReference>
<gene>
    <name evidence="11" type="ORF">C9374_003313</name>
</gene>
<dbReference type="GO" id="GO:0031267">
    <property type="term" value="F:small GTPase binding"/>
    <property type="evidence" value="ECO:0007669"/>
    <property type="project" value="InterPro"/>
</dbReference>
<keyword evidence="12" id="KW-1185">Reference proteome</keyword>
<protein>
    <recommendedName>
        <fullName evidence="10">Importin N-terminal domain-containing protein</fullName>
    </recommendedName>
</protein>
<evidence type="ECO:0000259" key="10">
    <source>
        <dbReference type="PROSITE" id="PS50166"/>
    </source>
</evidence>
<evidence type="ECO:0000256" key="4">
    <source>
        <dbReference type="ARBA" id="ARBA00022490"/>
    </source>
</evidence>
<dbReference type="GO" id="GO:0006606">
    <property type="term" value="P:protein import into nucleus"/>
    <property type="evidence" value="ECO:0007669"/>
    <property type="project" value="InterPro"/>
</dbReference>
<keyword evidence="3" id="KW-0813">Transport</keyword>
<keyword evidence="6" id="KW-0653">Protein transport</keyword>
<dbReference type="PROSITE" id="PS50166">
    <property type="entry name" value="IMPORTIN_B_NT"/>
    <property type="match status" value="1"/>
</dbReference>
<dbReference type="Gene3D" id="1.25.10.10">
    <property type="entry name" value="Leucine-rich Repeat Variant"/>
    <property type="match status" value="1"/>
</dbReference>
<evidence type="ECO:0000256" key="5">
    <source>
        <dbReference type="ARBA" id="ARBA00022737"/>
    </source>
</evidence>
<dbReference type="InterPro" id="IPR040122">
    <property type="entry name" value="Importin_beta"/>
</dbReference>
<dbReference type="InterPro" id="IPR057672">
    <property type="entry name" value="TPR_IPO4/5"/>
</dbReference>
<evidence type="ECO:0000256" key="9">
    <source>
        <dbReference type="SAM" id="MobiDB-lite"/>
    </source>
</evidence>
<sequence length="1092" mass="121922">MMQQPPPPTQITNAEELERVLLNLMVPDSAIIKQAESVIKVFLKQRECMLGFVSQIKGSTHVGVRQLSAVLMRLKMKNHWKKLDAQVKEDIKFNILNALLSEPTHLVRTSLIQLVGAMALHEISNWADLPKFLSQCVAHEQSAFRELGITLFTVLIENTPDEMLSNFSQILAVFQAGLLDSDSAVRIAALKGIRQLVLEVEDVNEEDGPKQSNPQLDAIIQVVPQMLEALKHCIAESRYEEAANAFEIFDELVEHKSTAFDKIVPNLLSFMCEIAVNTHLTEELRGKATTFMEWTITYKPKLMIKLEVVPHILNVAFALMSERREEELEEGYEADDDEFTPYDLGSALLDNAAVELPSKYVFKDIIERALPLCQSANEFDRRAGITALGIISEGCQEAVKANLEQVVSLIAAGFTDESKLVRACAILAISSLAEFCQPEILKYHEKVLPFIIHNLTDKSFEIKEKSAYSLDIFTQHMEGEPIKPYLESILNKFYSLLTSNDRKSQEVAVAGISAAASAAGKLFEPYFNQFVMMMKQLMEAEGSSDLLVLKSRATECVGIIAFAVGKQIFAPYVDGFMRLAMSNVEKNNSSEFKEYTFMFFESMAMTLGEDFKVYLPTAGEYVVNALCAEDTCFEVEGNDGNNIESYGNQLAADDDDLAGDAGGDDEEDDDDDMAFDGTNYKFSVRTSAIDERSAAISCACQIAKATGPHFAKYLHQVIDAVIDYAGHFHYSLRRQSMTSLRNLVFAAVPTLEYQTENQDLSEDQRVVVNKVLETLVNTLTTEEDKETVARACESIIELSHKCGLLVLGRHINEIMEGVIQLLRQNTPCNATEMEDEGDHDIVLIDVVADIVDTIAGLLGPEFAPFFEKVFPDLMKYLQPSRPIGDRIMALGTICESLNSLQEHMKPYVQHVLPIILQCIKDPHYNAQRNAIYGVGVIAFFNKDEVQPHVMPVLGSLHPIFVEPSKYHPAVVDNACGSIARFIACGLQMPLEQVLPVFLNALPLREDFEECPICYTSLTMLLENPNNTTGPLLPQILQKLVEGLTLPAEQLKDKVKMTILESIRKFSQQFGQQFQQLVASLPPNQQQALQQML</sequence>
<dbReference type="Pfam" id="PF03810">
    <property type="entry name" value="IBN_N"/>
    <property type="match status" value="1"/>
</dbReference>
<keyword evidence="4" id="KW-0963">Cytoplasm</keyword>
<dbReference type="InterPro" id="IPR021133">
    <property type="entry name" value="HEAT_type_2"/>
</dbReference>
<dbReference type="GeneID" id="68095768"/>
<comment type="subcellular location">
    <subcellularLocation>
        <location evidence="2">Cytoplasm</location>
    </subcellularLocation>
    <subcellularLocation>
        <location evidence="1">Nucleus</location>
    </subcellularLocation>
</comment>
<dbReference type="InterPro" id="IPR058584">
    <property type="entry name" value="IMB1_TNPO1-like_TPR"/>
</dbReference>
<keyword evidence="5" id="KW-0677">Repeat</keyword>
<dbReference type="Pfam" id="PF25574">
    <property type="entry name" value="TPR_IMB1"/>
    <property type="match status" value="1"/>
</dbReference>
<dbReference type="Proteomes" id="UP000816034">
    <property type="component" value="Unassembled WGS sequence"/>
</dbReference>
<reference evidence="11 12" key="1">
    <citation type="journal article" date="2018" name="BMC Genomics">
        <title>The genome of Naegleria lovaniensis, the basis for a comparative approach to unravel pathogenicity factors of the human pathogenic amoeba N. fowleri.</title>
        <authorList>
            <person name="Liechti N."/>
            <person name="Schurch N."/>
            <person name="Bruggmann R."/>
            <person name="Wittwer M."/>
        </authorList>
    </citation>
    <scope>NUCLEOTIDE SEQUENCE [LARGE SCALE GENOMIC DNA]</scope>
    <source>
        <strain evidence="11 12">ATCC 30569</strain>
    </source>
</reference>
<proteinExistence type="predicted"/>
<feature type="domain" description="Importin N-terminal" evidence="10">
    <location>
        <begin position="64"/>
        <end position="101"/>
    </location>
</feature>
<keyword evidence="7" id="KW-0539">Nucleus</keyword>
<evidence type="ECO:0000313" key="12">
    <source>
        <dbReference type="Proteomes" id="UP000816034"/>
    </source>
</evidence>
<feature type="repeat" description="HEAT" evidence="8">
    <location>
        <begin position="447"/>
        <end position="485"/>
    </location>
</feature>
<dbReference type="PANTHER" id="PTHR10527">
    <property type="entry name" value="IMPORTIN BETA"/>
    <property type="match status" value="1"/>
</dbReference>
<evidence type="ECO:0000256" key="2">
    <source>
        <dbReference type="ARBA" id="ARBA00004496"/>
    </source>
</evidence>
<dbReference type="InterPro" id="IPR016024">
    <property type="entry name" value="ARM-type_fold"/>
</dbReference>
<dbReference type="Pfam" id="PF13513">
    <property type="entry name" value="HEAT_EZ"/>
    <property type="match status" value="1"/>
</dbReference>
<dbReference type="GO" id="GO:0005737">
    <property type="term" value="C:cytoplasm"/>
    <property type="evidence" value="ECO:0007669"/>
    <property type="project" value="UniProtKB-SubCell"/>
</dbReference>
<name>A0AA88GT08_NAELO</name>
<dbReference type="InterPro" id="IPR011989">
    <property type="entry name" value="ARM-like"/>
</dbReference>